<gene>
    <name evidence="8 11" type="primary">atpC</name>
    <name evidence="11" type="ORF">COV06_00760</name>
</gene>
<protein>
    <recommendedName>
        <fullName evidence="8">ATP synthase epsilon chain</fullName>
    </recommendedName>
    <alternativeName>
        <fullName evidence="8">ATP synthase F1 sector epsilon subunit</fullName>
    </alternativeName>
    <alternativeName>
        <fullName evidence="8">F-ATPase epsilon subunit</fullName>
    </alternativeName>
</protein>
<dbReference type="InterPro" id="IPR001469">
    <property type="entry name" value="ATP_synth_F1_dsu/esu"/>
</dbReference>
<keyword evidence="8" id="KW-1003">Cell membrane</keyword>
<dbReference type="GO" id="GO:0005886">
    <property type="term" value="C:plasma membrane"/>
    <property type="evidence" value="ECO:0007669"/>
    <property type="project" value="UniProtKB-SubCell"/>
</dbReference>
<dbReference type="PANTHER" id="PTHR13822:SF10">
    <property type="entry name" value="ATP SYNTHASE EPSILON CHAIN, CHLOROPLASTIC"/>
    <property type="match status" value="1"/>
</dbReference>
<dbReference type="NCBIfam" id="TIGR01216">
    <property type="entry name" value="ATP_synt_epsi"/>
    <property type="match status" value="1"/>
</dbReference>
<evidence type="ECO:0000256" key="3">
    <source>
        <dbReference type="ARBA" id="ARBA00022448"/>
    </source>
</evidence>
<keyword evidence="8" id="KW-0375">Hydrogen ion transport</keyword>
<dbReference type="Proteomes" id="UP000230084">
    <property type="component" value="Unassembled WGS sequence"/>
</dbReference>
<feature type="domain" description="ATP synthase F1 complex delta/epsilon subunit N-terminal" evidence="10">
    <location>
        <begin position="6"/>
        <end position="84"/>
    </location>
</feature>
<evidence type="ECO:0000256" key="1">
    <source>
        <dbReference type="ARBA" id="ARBA00004184"/>
    </source>
</evidence>
<name>A0A2H0RN35_9BACT</name>
<keyword evidence="7 8" id="KW-0066">ATP synthesis</keyword>
<dbReference type="HAMAP" id="MF_00530">
    <property type="entry name" value="ATP_synth_epsil_bac"/>
    <property type="match status" value="1"/>
</dbReference>
<evidence type="ECO:0000256" key="2">
    <source>
        <dbReference type="ARBA" id="ARBA00005712"/>
    </source>
</evidence>
<dbReference type="GO" id="GO:0005524">
    <property type="term" value="F:ATP binding"/>
    <property type="evidence" value="ECO:0007669"/>
    <property type="project" value="UniProtKB-UniRule"/>
</dbReference>
<dbReference type="AlphaFoldDB" id="A0A2H0RN35"/>
<evidence type="ECO:0000313" key="11">
    <source>
        <dbReference type="EMBL" id="PIR47918.1"/>
    </source>
</evidence>
<evidence type="ECO:0000256" key="5">
    <source>
        <dbReference type="ARBA" id="ARBA00023136"/>
    </source>
</evidence>
<dbReference type="Pfam" id="PF02823">
    <property type="entry name" value="ATP-synt_DE_N"/>
    <property type="match status" value="1"/>
</dbReference>
<evidence type="ECO:0000256" key="4">
    <source>
        <dbReference type="ARBA" id="ARBA00023065"/>
    </source>
</evidence>
<evidence type="ECO:0000256" key="8">
    <source>
        <dbReference type="HAMAP-Rule" id="MF_00530"/>
    </source>
</evidence>
<evidence type="ECO:0000256" key="6">
    <source>
        <dbReference type="ARBA" id="ARBA00023196"/>
    </source>
</evidence>
<accession>A0A2H0RN35</accession>
<evidence type="ECO:0000259" key="10">
    <source>
        <dbReference type="Pfam" id="PF02823"/>
    </source>
</evidence>
<keyword evidence="6 8" id="KW-0139">CF(1)</keyword>
<dbReference type="GO" id="GO:0046933">
    <property type="term" value="F:proton-transporting ATP synthase activity, rotational mechanism"/>
    <property type="evidence" value="ECO:0007669"/>
    <property type="project" value="UniProtKB-UniRule"/>
</dbReference>
<evidence type="ECO:0000256" key="7">
    <source>
        <dbReference type="ARBA" id="ARBA00023310"/>
    </source>
</evidence>
<keyword evidence="5 8" id="KW-0472">Membrane</keyword>
<dbReference type="EMBL" id="PCYM01000001">
    <property type="protein sequence ID" value="PIR47918.1"/>
    <property type="molecule type" value="Genomic_DNA"/>
</dbReference>
<dbReference type="Gene3D" id="2.60.15.10">
    <property type="entry name" value="F0F1 ATP synthase delta/epsilon subunit, N-terminal"/>
    <property type="match status" value="1"/>
</dbReference>
<dbReference type="PANTHER" id="PTHR13822">
    <property type="entry name" value="ATP SYNTHASE DELTA/EPSILON CHAIN"/>
    <property type="match status" value="1"/>
</dbReference>
<comment type="similarity">
    <text evidence="2 8 9">Belongs to the ATPase epsilon chain family.</text>
</comment>
<reference evidence="11 12" key="1">
    <citation type="submission" date="2017-09" db="EMBL/GenBank/DDBJ databases">
        <title>Depth-based differentiation of microbial function through sediment-hosted aquifers and enrichment of novel symbionts in the deep terrestrial subsurface.</title>
        <authorList>
            <person name="Probst A.J."/>
            <person name="Ladd B."/>
            <person name="Jarett J.K."/>
            <person name="Geller-Mcgrath D.E."/>
            <person name="Sieber C.M."/>
            <person name="Emerson J.B."/>
            <person name="Anantharaman K."/>
            <person name="Thomas B.C."/>
            <person name="Malmstrom R."/>
            <person name="Stieglmeier M."/>
            <person name="Klingl A."/>
            <person name="Woyke T."/>
            <person name="Ryan C.M."/>
            <person name="Banfield J.F."/>
        </authorList>
    </citation>
    <scope>NUCLEOTIDE SEQUENCE [LARGE SCALE GENOMIC DNA]</scope>
    <source>
        <strain evidence="11">CG10_big_fil_rev_8_21_14_0_10_50_16</strain>
    </source>
</reference>
<evidence type="ECO:0000256" key="9">
    <source>
        <dbReference type="RuleBase" id="RU003656"/>
    </source>
</evidence>
<comment type="caution">
    <text evidence="11">The sequence shown here is derived from an EMBL/GenBank/DDBJ whole genome shotgun (WGS) entry which is preliminary data.</text>
</comment>
<proteinExistence type="inferred from homology"/>
<keyword evidence="4 8" id="KW-0406">Ion transport</keyword>
<dbReference type="SUPFAM" id="SSF51344">
    <property type="entry name" value="Epsilon subunit of F1F0-ATP synthase N-terminal domain"/>
    <property type="match status" value="1"/>
</dbReference>
<keyword evidence="3 8" id="KW-0813">Transport</keyword>
<comment type="function">
    <text evidence="8">Produces ATP from ADP in the presence of a proton gradient across the membrane.</text>
</comment>
<dbReference type="CDD" id="cd12152">
    <property type="entry name" value="F1-ATPase_delta"/>
    <property type="match status" value="1"/>
</dbReference>
<dbReference type="InterPro" id="IPR036771">
    <property type="entry name" value="ATPsynth_dsu/esu_N"/>
</dbReference>
<dbReference type="InterPro" id="IPR020546">
    <property type="entry name" value="ATP_synth_F1_dsu/esu_N"/>
</dbReference>
<organism evidence="11 12">
    <name type="scientific">Candidatus Uhrbacteria bacterium CG10_big_fil_rev_8_21_14_0_10_50_16</name>
    <dbReference type="NCBI Taxonomy" id="1975039"/>
    <lineage>
        <taxon>Bacteria</taxon>
        <taxon>Candidatus Uhriibacteriota</taxon>
    </lineage>
</organism>
<comment type="subunit">
    <text evidence="8 9">F-type ATPases have 2 components, CF(1) - the catalytic core - and CF(0) - the membrane proton channel. CF(1) has five subunits: alpha(3), beta(3), gamma(1), delta(1), epsilon(1). CF(0) has three main subunits: a, b and c.</text>
</comment>
<dbReference type="GO" id="GO:0012505">
    <property type="term" value="C:endomembrane system"/>
    <property type="evidence" value="ECO:0007669"/>
    <property type="project" value="UniProtKB-SubCell"/>
</dbReference>
<sequence>MAAKIQFSIVTPEKTVHQAEVDSVRVTTTLGEIEILSQHIPLVAELKPGSVAITDDGAERLIAVSTGFVEVRPDNSVIVLADTADRAEDLDLAAIEKAQEAAKQVMEEKQNVDEEAYAHAAASLERELARARVVRKQTRH</sequence>
<comment type="subcellular location">
    <subcellularLocation>
        <location evidence="8">Cell membrane</location>
        <topology evidence="8">Peripheral membrane protein</topology>
    </subcellularLocation>
    <subcellularLocation>
        <location evidence="1">Endomembrane system</location>
        <topology evidence="1">Peripheral membrane protein</topology>
    </subcellularLocation>
</comment>
<dbReference type="GO" id="GO:0045259">
    <property type="term" value="C:proton-transporting ATP synthase complex"/>
    <property type="evidence" value="ECO:0007669"/>
    <property type="project" value="UniProtKB-KW"/>
</dbReference>
<evidence type="ECO:0000313" key="12">
    <source>
        <dbReference type="Proteomes" id="UP000230084"/>
    </source>
</evidence>